<feature type="compositionally biased region" description="Acidic residues" evidence="2">
    <location>
        <begin position="170"/>
        <end position="190"/>
    </location>
</feature>
<protein>
    <submittedName>
        <fullName evidence="3">Uncharacterized protein</fullName>
    </submittedName>
</protein>
<feature type="region of interest" description="Disordered" evidence="2">
    <location>
        <begin position="162"/>
        <end position="238"/>
    </location>
</feature>
<proteinExistence type="predicted"/>
<evidence type="ECO:0000256" key="1">
    <source>
        <dbReference type="SAM" id="Coils"/>
    </source>
</evidence>
<organism evidence="3">
    <name type="scientific">uncultured Rubrobacteraceae bacterium</name>
    <dbReference type="NCBI Taxonomy" id="349277"/>
    <lineage>
        <taxon>Bacteria</taxon>
        <taxon>Bacillati</taxon>
        <taxon>Actinomycetota</taxon>
        <taxon>Rubrobacteria</taxon>
        <taxon>Rubrobacterales</taxon>
        <taxon>Rubrobacteraceae</taxon>
        <taxon>environmental samples</taxon>
    </lineage>
</organism>
<feature type="compositionally biased region" description="Basic and acidic residues" evidence="2">
    <location>
        <begin position="194"/>
        <end position="205"/>
    </location>
</feature>
<dbReference type="AlphaFoldDB" id="A0A6J4SSR8"/>
<feature type="region of interest" description="Disordered" evidence="2">
    <location>
        <begin position="1"/>
        <end position="47"/>
    </location>
</feature>
<evidence type="ECO:0000313" key="3">
    <source>
        <dbReference type="EMBL" id="CAA9504246.1"/>
    </source>
</evidence>
<keyword evidence="1" id="KW-0175">Coiled coil</keyword>
<dbReference type="EMBL" id="CADCVK010000404">
    <property type="protein sequence ID" value="CAA9504246.1"/>
    <property type="molecule type" value="Genomic_DNA"/>
</dbReference>
<sequence length="238" mass="26780">MSEDRTNRQNFFTRMFGEQGAGEGTSVYSRAEIGSEGQDDRESSPHSRAFTVERAAEVIKNLPPEVPRPAAVRIVRQTLEAAGIDINELESSTRTRESRLESEIDLSENRIRKLKDDTEDVIRNLEDQIRKAREARNFGVAEQERKIDEAETGLEDIDMVRGFFGLPQNDPDEGPEQPAEETTEGDDPAGDETQVIRDVGEDTRVIDGAGEDDTQVLRQPGPLSDSEEYWNTRDDRGR</sequence>
<accession>A0A6J4SSR8</accession>
<gene>
    <name evidence="3" type="ORF">AVDCRST_MAG12-2848</name>
</gene>
<feature type="coiled-coil region" evidence="1">
    <location>
        <begin position="97"/>
        <end position="142"/>
    </location>
</feature>
<evidence type="ECO:0000256" key="2">
    <source>
        <dbReference type="SAM" id="MobiDB-lite"/>
    </source>
</evidence>
<name>A0A6J4SSR8_9ACTN</name>
<reference evidence="3" key="1">
    <citation type="submission" date="2020-02" db="EMBL/GenBank/DDBJ databases">
        <authorList>
            <person name="Meier V. D."/>
        </authorList>
    </citation>
    <scope>NUCLEOTIDE SEQUENCE</scope>
    <source>
        <strain evidence="3">AVDCRST_MAG12</strain>
    </source>
</reference>